<evidence type="ECO:0000256" key="1">
    <source>
        <dbReference type="ARBA" id="ARBA00004613"/>
    </source>
</evidence>
<proteinExistence type="predicted"/>
<comment type="caution">
    <text evidence="12">The sequence shown here is derived from an EMBL/GenBank/DDBJ whole genome shotgun (WGS) entry which is preliminary data.</text>
</comment>
<evidence type="ECO:0000256" key="4">
    <source>
        <dbReference type="ARBA" id="ARBA00023235"/>
    </source>
</evidence>
<comment type="catalytic activity">
    <reaction evidence="6">
        <text>L-dopachrome = 5,6-dihydroxyindole-2-carboxylate</text>
        <dbReference type="Rhea" id="RHEA:13041"/>
        <dbReference type="ChEBI" id="CHEBI:16875"/>
        <dbReference type="ChEBI" id="CHEBI:57509"/>
        <dbReference type="EC" id="5.3.3.12"/>
    </reaction>
</comment>
<dbReference type="PANTHER" id="PTHR11954">
    <property type="entry name" value="D-DOPACHROME DECARBOXYLASE"/>
    <property type="match status" value="1"/>
</dbReference>
<keyword evidence="3" id="KW-0964">Secreted</keyword>
<dbReference type="PANTHER" id="PTHR11954:SF6">
    <property type="entry name" value="MACROPHAGE MIGRATION INHIBITORY FACTOR"/>
    <property type="match status" value="1"/>
</dbReference>
<evidence type="ECO:0000313" key="12">
    <source>
        <dbReference type="EMBL" id="MBK1834350.1"/>
    </source>
</evidence>
<evidence type="ECO:0000256" key="11">
    <source>
        <dbReference type="ARBA" id="ARBA00042730"/>
    </source>
</evidence>
<dbReference type="SUPFAM" id="SSF55331">
    <property type="entry name" value="Tautomerase/MIF"/>
    <property type="match status" value="1"/>
</dbReference>
<dbReference type="GO" id="GO:0050178">
    <property type="term" value="F:phenylpyruvate tautomerase activity"/>
    <property type="evidence" value="ECO:0007669"/>
    <property type="project" value="UniProtKB-EC"/>
</dbReference>
<dbReference type="AlphaFoldDB" id="A0A934VMV2"/>
<comment type="subcellular location">
    <subcellularLocation>
        <location evidence="1">Secreted</location>
    </subcellularLocation>
</comment>
<comment type="catalytic activity">
    <reaction evidence="5">
        <text>3-phenylpyruvate = enol-phenylpyruvate</text>
        <dbReference type="Rhea" id="RHEA:17097"/>
        <dbReference type="ChEBI" id="CHEBI:16815"/>
        <dbReference type="ChEBI" id="CHEBI:18005"/>
        <dbReference type="EC" id="5.3.2.1"/>
    </reaction>
</comment>
<evidence type="ECO:0000313" key="13">
    <source>
        <dbReference type="Proteomes" id="UP000604083"/>
    </source>
</evidence>
<keyword evidence="4" id="KW-0413">Isomerase</keyword>
<dbReference type="GO" id="GO:0005125">
    <property type="term" value="F:cytokine activity"/>
    <property type="evidence" value="ECO:0007669"/>
    <property type="project" value="UniProtKB-KW"/>
</dbReference>
<dbReference type="InterPro" id="IPR014347">
    <property type="entry name" value="Tautomerase/MIF_sf"/>
</dbReference>
<protein>
    <recommendedName>
        <fullName evidence="11">L-dopachrome isomerase</fullName>
        <ecNumber evidence="8">5.3.2.1</ecNumber>
        <ecNumber evidence="7">5.3.3.12</ecNumber>
    </recommendedName>
    <alternativeName>
        <fullName evidence="9">L-dopachrome tautomerase</fullName>
    </alternativeName>
    <alternativeName>
        <fullName evidence="10">Phenylpyruvate tautomerase</fullName>
    </alternativeName>
</protein>
<reference evidence="12" key="1">
    <citation type="submission" date="2021-01" db="EMBL/GenBank/DDBJ databases">
        <title>Modified the classification status of verrucomicrobia.</title>
        <authorList>
            <person name="Feng X."/>
        </authorList>
    </citation>
    <scope>NUCLEOTIDE SEQUENCE</scope>
    <source>
        <strain evidence="12">KCTC 12986</strain>
    </source>
</reference>
<dbReference type="Pfam" id="PF01187">
    <property type="entry name" value="MIF"/>
    <property type="match status" value="1"/>
</dbReference>
<dbReference type="GO" id="GO:0005615">
    <property type="term" value="C:extracellular space"/>
    <property type="evidence" value="ECO:0007669"/>
    <property type="project" value="UniProtKB-KW"/>
</dbReference>
<dbReference type="InterPro" id="IPR001398">
    <property type="entry name" value="Macrophage_inhib_fac"/>
</dbReference>
<dbReference type="EC" id="5.3.3.12" evidence="7"/>
<name>A0A934VMV2_9BACT</name>
<evidence type="ECO:0000256" key="9">
    <source>
        <dbReference type="ARBA" id="ARBA00041631"/>
    </source>
</evidence>
<dbReference type="Gene3D" id="3.30.429.10">
    <property type="entry name" value="Macrophage Migration Inhibitory Factor"/>
    <property type="match status" value="1"/>
</dbReference>
<evidence type="ECO:0000256" key="7">
    <source>
        <dbReference type="ARBA" id="ARBA00038932"/>
    </source>
</evidence>
<sequence length="114" mass="12346">MPYLSLQTNATPSAEEQAAFLEEASEIVSRVLGKSRIYIMAGAQTGLVMSFAGHDEPCGFMELKALNFSPEHSTALAQALSQAASSHLAISPSRLFLRFVDTARGHWAMGEKIF</sequence>
<dbReference type="EMBL" id="JAENIO010000022">
    <property type="protein sequence ID" value="MBK1834350.1"/>
    <property type="molecule type" value="Genomic_DNA"/>
</dbReference>
<dbReference type="EC" id="5.3.2.1" evidence="8"/>
<dbReference type="RefSeq" id="WP_200391785.1">
    <property type="nucleotide sequence ID" value="NZ_JAENIO010000022.1"/>
</dbReference>
<keyword evidence="13" id="KW-1185">Reference proteome</keyword>
<accession>A0A934VMV2</accession>
<dbReference type="GO" id="GO:0004167">
    <property type="term" value="F:dopachrome isomerase activity"/>
    <property type="evidence" value="ECO:0007669"/>
    <property type="project" value="UniProtKB-EC"/>
</dbReference>
<evidence type="ECO:0000256" key="5">
    <source>
        <dbReference type="ARBA" id="ARBA00036735"/>
    </source>
</evidence>
<keyword evidence="2" id="KW-0202">Cytokine</keyword>
<evidence type="ECO:0000256" key="2">
    <source>
        <dbReference type="ARBA" id="ARBA00022514"/>
    </source>
</evidence>
<dbReference type="Proteomes" id="UP000604083">
    <property type="component" value="Unassembled WGS sequence"/>
</dbReference>
<evidence type="ECO:0000256" key="3">
    <source>
        <dbReference type="ARBA" id="ARBA00022525"/>
    </source>
</evidence>
<gene>
    <name evidence="12" type="ORF">JIN78_09790</name>
</gene>
<evidence type="ECO:0000256" key="6">
    <source>
        <dbReference type="ARBA" id="ARBA00036823"/>
    </source>
</evidence>
<evidence type="ECO:0000256" key="10">
    <source>
        <dbReference type="ARBA" id="ARBA00041912"/>
    </source>
</evidence>
<organism evidence="12 13">
    <name type="scientific">Roseibacillus ishigakijimensis</name>
    <dbReference type="NCBI Taxonomy" id="454146"/>
    <lineage>
        <taxon>Bacteria</taxon>
        <taxon>Pseudomonadati</taxon>
        <taxon>Verrucomicrobiota</taxon>
        <taxon>Verrucomicrobiia</taxon>
        <taxon>Verrucomicrobiales</taxon>
        <taxon>Verrucomicrobiaceae</taxon>
        <taxon>Roseibacillus</taxon>
    </lineage>
</organism>
<evidence type="ECO:0000256" key="8">
    <source>
        <dbReference type="ARBA" id="ARBA00039086"/>
    </source>
</evidence>